<gene>
    <name evidence="3" type="ORF">N7505_001735</name>
</gene>
<accession>A0ABQ8WXJ1</accession>
<evidence type="ECO:0000256" key="1">
    <source>
        <dbReference type="SAM" id="MobiDB-lite"/>
    </source>
</evidence>
<reference evidence="3 4" key="1">
    <citation type="journal article" date="2023" name="IMA Fungus">
        <title>Comparative genomic study of the Penicillium genus elucidates a diverse pangenome and 15 lateral gene transfer events.</title>
        <authorList>
            <person name="Petersen C."/>
            <person name="Sorensen T."/>
            <person name="Nielsen M.R."/>
            <person name="Sondergaard T.E."/>
            <person name="Sorensen J.L."/>
            <person name="Fitzpatrick D.A."/>
            <person name="Frisvad J.C."/>
            <person name="Nielsen K.L."/>
        </authorList>
    </citation>
    <scope>NUCLEOTIDE SEQUENCE [LARGE SCALE GENOMIC DNA]</scope>
    <source>
        <strain evidence="3 4">IBT 3361</strain>
    </source>
</reference>
<feature type="compositionally biased region" description="Low complexity" evidence="1">
    <location>
        <begin position="44"/>
        <end position="59"/>
    </location>
</feature>
<proteinExistence type="predicted"/>
<name>A0ABQ8WXJ1_PENCH</name>
<feature type="region of interest" description="Disordered" evidence="1">
    <location>
        <begin position="40"/>
        <end position="63"/>
    </location>
</feature>
<dbReference type="InterPro" id="IPR036867">
    <property type="entry name" value="R3H_dom_sf"/>
</dbReference>
<dbReference type="CDD" id="cd02325">
    <property type="entry name" value="R3H"/>
    <property type="match status" value="1"/>
</dbReference>
<evidence type="ECO:0000313" key="3">
    <source>
        <dbReference type="EMBL" id="KAJ5283755.1"/>
    </source>
</evidence>
<comment type="caution">
    <text evidence="3">The sequence shown here is derived from an EMBL/GenBank/DDBJ whole genome shotgun (WGS) entry which is preliminary data.</text>
</comment>
<evidence type="ECO:0000259" key="2">
    <source>
        <dbReference type="Pfam" id="PF13902"/>
    </source>
</evidence>
<dbReference type="InterPro" id="IPR025952">
    <property type="entry name" value="R3H-assoc_dom"/>
</dbReference>
<dbReference type="EMBL" id="JAPVEB010000001">
    <property type="protein sequence ID" value="KAJ5283755.1"/>
    <property type="molecule type" value="Genomic_DNA"/>
</dbReference>
<feature type="domain" description="R3H-associated N-terminal" evidence="2">
    <location>
        <begin position="96"/>
        <end position="223"/>
    </location>
</feature>
<dbReference type="Proteomes" id="UP001220256">
    <property type="component" value="Unassembled WGS sequence"/>
</dbReference>
<dbReference type="Pfam" id="PF13902">
    <property type="entry name" value="R3H-assoc"/>
    <property type="match status" value="1"/>
</dbReference>
<keyword evidence="4" id="KW-1185">Reference proteome</keyword>
<dbReference type="SUPFAM" id="SSF82708">
    <property type="entry name" value="R3H domain"/>
    <property type="match status" value="1"/>
</dbReference>
<organism evidence="3 4">
    <name type="scientific">Penicillium chrysogenum</name>
    <name type="common">Penicillium notatum</name>
    <dbReference type="NCBI Taxonomy" id="5076"/>
    <lineage>
        <taxon>Eukaryota</taxon>
        <taxon>Fungi</taxon>
        <taxon>Dikarya</taxon>
        <taxon>Ascomycota</taxon>
        <taxon>Pezizomycotina</taxon>
        <taxon>Eurotiomycetes</taxon>
        <taxon>Eurotiomycetidae</taxon>
        <taxon>Eurotiales</taxon>
        <taxon>Aspergillaceae</taxon>
        <taxon>Penicillium</taxon>
        <taxon>Penicillium chrysogenum species complex</taxon>
    </lineage>
</organism>
<sequence>MAIHPRLRPEGSQGHLSPQQALAISAWTEQHAAASLQDMTLSDSAPAERTPSTPTPTRSGLRGATVSLSIPLDEEAIPSQRVKVESRPPTVNFRRREPLRRDGLKTREALLKGKDGSRRRQRWENGRGECRLVPSWLWRRFGRQMLTRHQDRLLHNPWAEPPSSKDWDVQPTYPRHDPMPYYLAPLWDVHYSRVADHQSAVKAAERANEKHHIPKELRLKLKHARAAHGMLRDLEDEVRTFIQKWNERELLLEKEGLRDAPDNSASDDSEDEIVFVGRNGQMHDSPERKDRLRLLREEISSHSERDGEKMVLETLSDDRSAGFGRWLVHSIASYYGLHTWSVTVEDRREAYVGFRPPVAGSRAGLVSQPACHSEALIKPGDELPRPLYAQV</sequence>
<protein>
    <recommendedName>
        <fullName evidence="2">R3H-associated N-terminal domain-containing protein</fullName>
    </recommendedName>
</protein>
<evidence type="ECO:0000313" key="4">
    <source>
        <dbReference type="Proteomes" id="UP001220256"/>
    </source>
</evidence>